<accession>A0A1J5SKK8</accession>
<dbReference type="NCBIfam" id="NF033516">
    <property type="entry name" value="transpos_IS3"/>
    <property type="match status" value="1"/>
</dbReference>
<dbReference type="InterPro" id="IPR001584">
    <property type="entry name" value="Integrase_cat-core"/>
</dbReference>
<dbReference type="InterPro" id="IPR012337">
    <property type="entry name" value="RNaseH-like_sf"/>
</dbReference>
<dbReference type="Pfam" id="PF00665">
    <property type="entry name" value="rve"/>
    <property type="match status" value="1"/>
</dbReference>
<sequence>MIDRTHALPVKQQCKILELARSTVYYQPQPVSPEDLALMRRIDELHLEMPYAGARMLSRILKREGQPVGRKHVSTLMQRMDIHALYRKPNTSKRHPAHKVYPYLLRNLEITRSNHVWAADITYIPMQRGFVYLFAVIDWASRRVLAWRTSNTLTTDFCIEAVQEAINRYGRPEIFNTDQGCQFTSLEFTGLLKDNGIQISMDGKGCWRDNVFVEGLWKSVKYEEIYLHAYDCVSDAKAGLQRYFARYNQFRPHSALDDKTPDEFYFDNLPALQNAA</sequence>
<dbReference type="InterPro" id="IPR048020">
    <property type="entry name" value="Transpos_IS3"/>
</dbReference>
<gene>
    <name evidence="2" type="ORF">GALL_90060</name>
</gene>
<feature type="domain" description="Integrase catalytic" evidence="1">
    <location>
        <begin position="98"/>
        <end position="269"/>
    </location>
</feature>
<dbReference type="AlphaFoldDB" id="A0A1J5SKK8"/>
<dbReference type="Gene3D" id="3.30.420.10">
    <property type="entry name" value="Ribonuclease H-like superfamily/Ribonuclease H"/>
    <property type="match status" value="1"/>
</dbReference>
<dbReference type="EMBL" id="MLJW01000029">
    <property type="protein sequence ID" value="OIR09010.1"/>
    <property type="molecule type" value="Genomic_DNA"/>
</dbReference>
<proteinExistence type="predicted"/>
<protein>
    <submittedName>
        <fullName evidence="2">Integrase core domain protein</fullName>
    </submittedName>
</protein>
<dbReference type="GO" id="GO:0003676">
    <property type="term" value="F:nucleic acid binding"/>
    <property type="evidence" value="ECO:0007669"/>
    <property type="project" value="InterPro"/>
</dbReference>
<reference evidence="2" key="1">
    <citation type="submission" date="2016-10" db="EMBL/GenBank/DDBJ databases">
        <title>Sequence of Gallionella enrichment culture.</title>
        <authorList>
            <person name="Poehlein A."/>
            <person name="Muehling M."/>
            <person name="Daniel R."/>
        </authorList>
    </citation>
    <scope>NUCLEOTIDE SEQUENCE</scope>
</reference>
<evidence type="ECO:0000313" key="2">
    <source>
        <dbReference type="EMBL" id="OIR09010.1"/>
    </source>
</evidence>
<comment type="caution">
    <text evidence="2">The sequence shown here is derived from an EMBL/GenBank/DDBJ whole genome shotgun (WGS) entry which is preliminary data.</text>
</comment>
<dbReference type="PANTHER" id="PTHR46889:SF7">
    <property type="entry name" value="TRANSPOSASE FOR INSERTION SEQUENCE ELEMENT IS904"/>
    <property type="match status" value="1"/>
</dbReference>
<dbReference type="InterPro" id="IPR036397">
    <property type="entry name" value="RNaseH_sf"/>
</dbReference>
<evidence type="ECO:0000259" key="1">
    <source>
        <dbReference type="PROSITE" id="PS50994"/>
    </source>
</evidence>
<organism evidence="2">
    <name type="scientific">mine drainage metagenome</name>
    <dbReference type="NCBI Taxonomy" id="410659"/>
    <lineage>
        <taxon>unclassified sequences</taxon>
        <taxon>metagenomes</taxon>
        <taxon>ecological metagenomes</taxon>
    </lineage>
</organism>
<dbReference type="GO" id="GO:0015074">
    <property type="term" value="P:DNA integration"/>
    <property type="evidence" value="ECO:0007669"/>
    <property type="project" value="InterPro"/>
</dbReference>
<dbReference type="PANTHER" id="PTHR46889">
    <property type="entry name" value="TRANSPOSASE INSF FOR INSERTION SEQUENCE IS3B-RELATED"/>
    <property type="match status" value="1"/>
</dbReference>
<dbReference type="InterPro" id="IPR025948">
    <property type="entry name" value="HTH-like_dom"/>
</dbReference>
<name>A0A1J5SKK8_9ZZZZ</name>
<dbReference type="Pfam" id="PF13276">
    <property type="entry name" value="HTH_21"/>
    <property type="match status" value="1"/>
</dbReference>
<dbReference type="PROSITE" id="PS50994">
    <property type="entry name" value="INTEGRASE"/>
    <property type="match status" value="1"/>
</dbReference>
<dbReference type="InterPro" id="IPR050900">
    <property type="entry name" value="Transposase_IS3/IS150/IS904"/>
</dbReference>
<dbReference type="SUPFAM" id="SSF53098">
    <property type="entry name" value="Ribonuclease H-like"/>
    <property type="match status" value="1"/>
</dbReference>